<evidence type="ECO:0000256" key="3">
    <source>
        <dbReference type="ARBA" id="ARBA00023004"/>
    </source>
</evidence>
<dbReference type="InterPro" id="IPR003813">
    <property type="entry name" value="MvhD/FlpD"/>
</dbReference>
<reference evidence="7 8" key="1">
    <citation type="submission" date="2023-07" db="EMBL/GenBank/DDBJ databases">
        <title>Closed genoem sequence of Methanosarcinaceae archaeon Ac7.</title>
        <authorList>
            <person name="Poehlein A."/>
            <person name="Protasov E."/>
            <person name="Platt K."/>
            <person name="Reeh H."/>
            <person name="Daniel R."/>
            <person name="Brune A."/>
        </authorList>
    </citation>
    <scope>NUCLEOTIDE SEQUENCE [LARGE SCALE GENOMIC DNA]</scope>
    <source>
        <strain evidence="7 8">Ac7</strain>
    </source>
</reference>
<feature type="domain" description="F420-non-reducing hydrogenase iron-sulfur subunit D" evidence="6">
    <location>
        <begin position="31"/>
        <end position="153"/>
    </location>
</feature>
<evidence type="ECO:0000313" key="8">
    <source>
        <dbReference type="Proteomes" id="UP001303587"/>
    </source>
</evidence>
<organism evidence="7 8">
    <name type="scientific">Methanolapillus millepedarum</name>
    <dbReference type="NCBI Taxonomy" id="3028296"/>
    <lineage>
        <taxon>Archaea</taxon>
        <taxon>Methanobacteriati</taxon>
        <taxon>Methanobacteriota</taxon>
        <taxon>Stenosarchaea group</taxon>
        <taxon>Methanomicrobia</taxon>
        <taxon>Methanosarcinales</taxon>
        <taxon>Methanosarcinaceae</taxon>
        <taxon>Methanolapillus</taxon>
    </lineage>
</organism>
<dbReference type="GO" id="GO:0051536">
    <property type="term" value="F:iron-sulfur cluster binding"/>
    <property type="evidence" value="ECO:0007669"/>
    <property type="project" value="UniProtKB-KW"/>
</dbReference>
<dbReference type="EMBL" id="CP131060">
    <property type="protein sequence ID" value="WNY24617.1"/>
    <property type="molecule type" value="Genomic_DNA"/>
</dbReference>
<evidence type="ECO:0000313" key="7">
    <source>
        <dbReference type="EMBL" id="WNY24617.1"/>
    </source>
</evidence>
<accession>A0AA96VDA9</accession>
<keyword evidence="2" id="KW-0560">Oxidoreductase</keyword>
<dbReference type="AlphaFoldDB" id="A0AA96VDA9"/>
<keyword evidence="8" id="KW-1185">Reference proteome</keyword>
<protein>
    <recommendedName>
        <fullName evidence="6">F420-non-reducing hydrogenase iron-sulfur subunit D domain-containing protein</fullName>
    </recommendedName>
</protein>
<dbReference type="Proteomes" id="UP001303587">
    <property type="component" value="Chromosome"/>
</dbReference>
<keyword evidence="1" id="KW-0479">Metal-binding</keyword>
<proteinExistence type="predicted"/>
<feature type="region of interest" description="Disordered" evidence="5">
    <location>
        <begin position="1"/>
        <end position="21"/>
    </location>
</feature>
<gene>
    <name evidence="7" type="ORF">MsAc7_01390</name>
</gene>
<evidence type="ECO:0000259" key="6">
    <source>
        <dbReference type="Pfam" id="PF02662"/>
    </source>
</evidence>
<dbReference type="Pfam" id="PF02662">
    <property type="entry name" value="FlpD"/>
    <property type="match status" value="1"/>
</dbReference>
<evidence type="ECO:0000256" key="2">
    <source>
        <dbReference type="ARBA" id="ARBA00023002"/>
    </source>
</evidence>
<dbReference type="GO" id="GO:0046872">
    <property type="term" value="F:metal ion binding"/>
    <property type="evidence" value="ECO:0007669"/>
    <property type="project" value="UniProtKB-KW"/>
</dbReference>
<sequence>MDAKTETGVQDNSKSGVSHCPTTSPDFEPKIVMFCCNWCSYAGADGAGIARFQQPTNIRVVRVMCSSRVDAVHIYTAFLEGADAVLITGCHIGDCHYVNGNDKTLVKYKFIKSMLSEMGIEDDRLMLRWISASEGQQFAEFVREMVEKVKALGPSPLRHDGVI</sequence>
<feature type="compositionally biased region" description="Polar residues" evidence="5">
    <location>
        <begin position="7"/>
        <end position="21"/>
    </location>
</feature>
<name>A0AA96VDA9_9EURY</name>
<evidence type="ECO:0000256" key="4">
    <source>
        <dbReference type="ARBA" id="ARBA00023014"/>
    </source>
</evidence>
<keyword evidence="4" id="KW-0411">Iron-sulfur</keyword>
<evidence type="ECO:0000256" key="5">
    <source>
        <dbReference type="SAM" id="MobiDB-lite"/>
    </source>
</evidence>
<keyword evidence="3" id="KW-0408">Iron</keyword>
<dbReference type="GO" id="GO:0016491">
    <property type="term" value="F:oxidoreductase activity"/>
    <property type="evidence" value="ECO:0007669"/>
    <property type="project" value="UniProtKB-KW"/>
</dbReference>
<evidence type="ECO:0000256" key="1">
    <source>
        <dbReference type="ARBA" id="ARBA00022723"/>
    </source>
</evidence>